<proteinExistence type="predicted"/>
<dbReference type="EMBL" id="JASCZI010241824">
    <property type="protein sequence ID" value="MED6207389.1"/>
    <property type="molecule type" value="Genomic_DNA"/>
</dbReference>
<reference evidence="2 3" key="1">
    <citation type="journal article" date="2023" name="Plants (Basel)">
        <title>Bridging the Gap: Combining Genomics and Transcriptomics Approaches to Understand Stylosanthes scabra, an Orphan Legume from the Brazilian Caatinga.</title>
        <authorList>
            <person name="Ferreira-Neto J.R.C."/>
            <person name="da Silva M.D."/>
            <person name="Binneck E."/>
            <person name="de Melo N.F."/>
            <person name="da Silva R.H."/>
            <person name="de Melo A.L.T.M."/>
            <person name="Pandolfi V."/>
            <person name="Bustamante F.O."/>
            <person name="Brasileiro-Vidal A.C."/>
            <person name="Benko-Iseppon A.M."/>
        </authorList>
    </citation>
    <scope>NUCLEOTIDE SEQUENCE [LARGE SCALE GENOMIC DNA]</scope>
    <source>
        <tissue evidence="2">Leaves</tissue>
    </source>
</reference>
<sequence length="110" mass="11519">MSGTEFMEGFQSGSESEGSSSFSHYKGSADLSDSDNEGSTDCVSHGVSPHDNSLEGNEGGCREGGGNNGSFNIAKDFVGKEFASEQEALAAYKGFARMRGFGVRKEMLAA</sequence>
<evidence type="ECO:0000313" key="2">
    <source>
        <dbReference type="EMBL" id="MED6207389.1"/>
    </source>
</evidence>
<feature type="region of interest" description="Disordered" evidence="1">
    <location>
        <begin position="1"/>
        <end position="66"/>
    </location>
</feature>
<evidence type="ECO:0000313" key="3">
    <source>
        <dbReference type="Proteomes" id="UP001341840"/>
    </source>
</evidence>
<evidence type="ECO:0000256" key="1">
    <source>
        <dbReference type="SAM" id="MobiDB-lite"/>
    </source>
</evidence>
<gene>
    <name evidence="2" type="ORF">PIB30_035382</name>
</gene>
<comment type="caution">
    <text evidence="2">The sequence shown here is derived from an EMBL/GenBank/DDBJ whole genome shotgun (WGS) entry which is preliminary data.</text>
</comment>
<dbReference type="Proteomes" id="UP001341840">
    <property type="component" value="Unassembled WGS sequence"/>
</dbReference>
<name>A0ABU6YDR3_9FABA</name>
<protein>
    <submittedName>
        <fullName evidence="2">Uncharacterized protein</fullName>
    </submittedName>
</protein>
<feature type="compositionally biased region" description="Low complexity" evidence="1">
    <location>
        <begin position="1"/>
        <end position="23"/>
    </location>
</feature>
<keyword evidence="3" id="KW-1185">Reference proteome</keyword>
<accession>A0ABU6YDR3</accession>
<organism evidence="2 3">
    <name type="scientific">Stylosanthes scabra</name>
    <dbReference type="NCBI Taxonomy" id="79078"/>
    <lineage>
        <taxon>Eukaryota</taxon>
        <taxon>Viridiplantae</taxon>
        <taxon>Streptophyta</taxon>
        <taxon>Embryophyta</taxon>
        <taxon>Tracheophyta</taxon>
        <taxon>Spermatophyta</taxon>
        <taxon>Magnoliopsida</taxon>
        <taxon>eudicotyledons</taxon>
        <taxon>Gunneridae</taxon>
        <taxon>Pentapetalae</taxon>
        <taxon>rosids</taxon>
        <taxon>fabids</taxon>
        <taxon>Fabales</taxon>
        <taxon>Fabaceae</taxon>
        <taxon>Papilionoideae</taxon>
        <taxon>50 kb inversion clade</taxon>
        <taxon>dalbergioids sensu lato</taxon>
        <taxon>Dalbergieae</taxon>
        <taxon>Pterocarpus clade</taxon>
        <taxon>Stylosanthes</taxon>
    </lineage>
</organism>
<feature type="compositionally biased region" description="Gly residues" evidence="1">
    <location>
        <begin position="57"/>
        <end position="66"/>
    </location>
</feature>